<dbReference type="VEuPathDB" id="AmoebaDB:ACA1_175120"/>
<keyword evidence="1" id="KW-0472">Membrane</keyword>
<gene>
    <name evidence="2" type="ORF">ACA1_175120</name>
</gene>
<reference evidence="2 3" key="1">
    <citation type="journal article" date="2013" name="Genome Biol.">
        <title>Genome of Acanthamoeba castellanii highlights extensive lateral gene transfer and early evolution of tyrosine kinase signaling.</title>
        <authorList>
            <person name="Clarke M."/>
            <person name="Lohan A.J."/>
            <person name="Liu B."/>
            <person name="Lagkouvardos I."/>
            <person name="Roy S."/>
            <person name="Zafar N."/>
            <person name="Bertelli C."/>
            <person name="Schilde C."/>
            <person name="Kianianmomeni A."/>
            <person name="Burglin T.R."/>
            <person name="Frech C."/>
            <person name="Turcotte B."/>
            <person name="Kopec K.O."/>
            <person name="Synnott J.M."/>
            <person name="Choo C."/>
            <person name="Paponov I."/>
            <person name="Finkler A."/>
            <person name="Soon Heng Tan C."/>
            <person name="Hutchins A.P."/>
            <person name="Weinmeier T."/>
            <person name="Rattei T."/>
            <person name="Chu J.S."/>
            <person name="Gimenez G."/>
            <person name="Irimia M."/>
            <person name="Rigden D.J."/>
            <person name="Fitzpatrick D.A."/>
            <person name="Lorenzo-Morales J."/>
            <person name="Bateman A."/>
            <person name="Chiu C.H."/>
            <person name="Tang P."/>
            <person name="Hegemann P."/>
            <person name="Fromm H."/>
            <person name="Raoult D."/>
            <person name="Greub G."/>
            <person name="Miranda-Saavedra D."/>
            <person name="Chen N."/>
            <person name="Nash P."/>
            <person name="Ginger M.L."/>
            <person name="Horn M."/>
            <person name="Schaap P."/>
            <person name="Caler L."/>
            <person name="Loftus B."/>
        </authorList>
    </citation>
    <scope>NUCLEOTIDE SEQUENCE [LARGE SCALE GENOMIC DNA]</scope>
    <source>
        <strain evidence="2 3">Neff</strain>
    </source>
</reference>
<evidence type="ECO:0000256" key="1">
    <source>
        <dbReference type="SAM" id="Phobius"/>
    </source>
</evidence>
<proteinExistence type="predicted"/>
<keyword evidence="1" id="KW-0812">Transmembrane</keyword>
<dbReference type="AlphaFoldDB" id="L8HJH1"/>
<keyword evidence="3" id="KW-1185">Reference proteome</keyword>
<name>L8HJH1_ACACF</name>
<sequence>MRTTRNSVIRRRAECSPKTRKCWIGRKEHGVPGEDDNIQELPLTHYYSITGHAIKLRISHANDWKVPSEDGEETTTDFINKVILDEELDDRWFAYGCGALLASVFVALIFISKREVCIIDKSDNVLAIIRSNAWSRQEEVYNWQDVGLVEIHRATQNRKTDFNIFFNIEPFSSWVPLSQHGTYASEEEAEEICSEIRDFIGLTSWQNLLQLKKLS</sequence>
<feature type="transmembrane region" description="Helical" evidence="1">
    <location>
        <begin position="92"/>
        <end position="111"/>
    </location>
</feature>
<dbReference type="GeneID" id="14925869"/>
<organism evidence="2 3">
    <name type="scientific">Acanthamoeba castellanii (strain ATCC 30010 / Neff)</name>
    <dbReference type="NCBI Taxonomy" id="1257118"/>
    <lineage>
        <taxon>Eukaryota</taxon>
        <taxon>Amoebozoa</taxon>
        <taxon>Discosea</taxon>
        <taxon>Longamoebia</taxon>
        <taxon>Centramoebida</taxon>
        <taxon>Acanthamoebidae</taxon>
        <taxon>Acanthamoeba</taxon>
    </lineage>
</organism>
<dbReference type="EMBL" id="KB007811">
    <property type="protein sequence ID" value="ELR24838.1"/>
    <property type="molecule type" value="Genomic_DNA"/>
</dbReference>
<dbReference type="RefSeq" id="XP_004356738.1">
    <property type="nucleotide sequence ID" value="XM_004356685.1"/>
</dbReference>
<evidence type="ECO:0000313" key="3">
    <source>
        <dbReference type="Proteomes" id="UP000011083"/>
    </source>
</evidence>
<dbReference type="Proteomes" id="UP000011083">
    <property type="component" value="Unassembled WGS sequence"/>
</dbReference>
<accession>L8HJH1</accession>
<dbReference type="KEGG" id="acan:ACA1_175120"/>
<keyword evidence="1" id="KW-1133">Transmembrane helix</keyword>
<protein>
    <submittedName>
        <fullName evidence="2">Uncharacterized protein</fullName>
    </submittedName>
</protein>
<evidence type="ECO:0000313" key="2">
    <source>
        <dbReference type="EMBL" id="ELR24838.1"/>
    </source>
</evidence>